<dbReference type="STRING" id="1352936.M878_15070"/>
<evidence type="ECO:0000313" key="1">
    <source>
        <dbReference type="EMBL" id="EST32254.1"/>
    </source>
</evidence>
<accession>V6KTF6</accession>
<comment type="caution">
    <text evidence="1">The sequence shown here is derived from an EMBL/GenBank/DDBJ whole genome shotgun (WGS) entry which is preliminary data.</text>
</comment>
<protein>
    <recommendedName>
        <fullName evidence="3">Transposase (putative) YhgA-like domain-containing protein</fullName>
    </recommendedName>
</protein>
<evidence type="ECO:0000313" key="2">
    <source>
        <dbReference type="Proteomes" id="UP000017984"/>
    </source>
</evidence>
<sequence>MVGSSHEALHRIFQKDPTLLTKALQKVLHVPFPEPREIAALNVDLTEIEPVERRVDTLLRAETDEGTYLLVVESQGKKDERKRGSWPYYLSYLYERYRCEPVLIVITQSSGTARWASRPIQFGFRGRPSLIVRPLVLGPDNVPVIADERQAEKDVPLAVLSAMTHGRGPQAPAILESLAAALRTIDPDSAAVFVQFVDSCLADPQAKQMWRDLMTAIQYFWRHELAEQVRQEGRDQGLEQGLEQGFELGREEGREQGREQGRAEAKAEMVLHILEWRRIPVLDADRKRVAACTDLDQLEIWAQRAVHATDAAELFDAE</sequence>
<dbReference type="PANTHER" id="PTHR34613">
    <property type="entry name" value="SLL0800 PROTEIN"/>
    <property type="match status" value="1"/>
</dbReference>
<evidence type="ECO:0008006" key="3">
    <source>
        <dbReference type="Google" id="ProtNLM"/>
    </source>
</evidence>
<keyword evidence="2" id="KW-1185">Reference proteome</keyword>
<dbReference type="PANTHER" id="PTHR34613:SF1">
    <property type="entry name" value="SLL6017 PROTEIN"/>
    <property type="match status" value="1"/>
</dbReference>
<reference evidence="1 2" key="1">
    <citation type="journal article" date="2014" name="Genome Announc.">
        <title>Draft Genome Sequence of Streptomyces roseochromogenes subsp. oscitans DS 12.976, Producer of the Aminocoumarin Antibiotic Clorobiocin.</title>
        <authorList>
            <person name="Ruckert C."/>
            <person name="Kalinowski J."/>
            <person name="Heide L."/>
            <person name="Apel A.K."/>
        </authorList>
    </citation>
    <scope>NUCLEOTIDE SEQUENCE [LARGE SCALE GENOMIC DNA]</scope>
    <source>
        <strain evidence="1 2">DS 12.976</strain>
    </source>
</reference>
<proteinExistence type="predicted"/>
<dbReference type="Proteomes" id="UP000017984">
    <property type="component" value="Chromosome"/>
</dbReference>
<name>V6KTF6_STRRC</name>
<dbReference type="EMBL" id="AWQX01000131">
    <property type="protein sequence ID" value="EST32254.1"/>
    <property type="molecule type" value="Genomic_DNA"/>
</dbReference>
<dbReference type="OrthoDB" id="4533444at2"/>
<dbReference type="RefSeq" id="WP_023546998.1">
    <property type="nucleotide sequence ID" value="NZ_CM002285.1"/>
</dbReference>
<organism evidence="1 2">
    <name type="scientific">Streptomyces roseochromogenus subsp. oscitans DS 12.976</name>
    <dbReference type="NCBI Taxonomy" id="1352936"/>
    <lineage>
        <taxon>Bacteria</taxon>
        <taxon>Bacillati</taxon>
        <taxon>Actinomycetota</taxon>
        <taxon>Actinomycetes</taxon>
        <taxon>Kitasatosporales</taxon>
        <taxon>Streptomycetaceae</taxon>
        <taxon>Streptomyces</taxon>
    </lineage>
</organism>
<dbReference type="AlphaFoldDB" id="V6KTF6"/>
<dbReference type="PATRIC" id="fig|1352936.5.peg.3171"/>
<gene>
    <name evidence="1" type="ORF">M878_15070</name>
</gene>
<dbReference type="HOGENOM" id="CLU_075818_0_0_11"/>